<protein>
    <submittedName>
        <fullName evidence="2">Uncharacterized protein</fullName>
    </submittedName>
</protein>
<gene>
    <name evidence="2" type="ORF">A4X13_0g538</name>
</gene>
<name>A0A177TKL5_9BASI</name>
<feature type="compositionally biased region" description="Basic and acidic residues" evidence="1">
    <location>
        <begin position="269"/>
        <end position="288"/>
    </location>
</feature>
<feature type="compositionally biased region" description="Polar residues" evidence="1">
    <location>
        <begin position="117"/>
        <end position="127"/>
    </location>
</feature>
<dbReference type="AlphaFoldDB" id="A0A177TKL5"/>
<feature type="compositionally biased region" description="Low complexity" evidence="1">
    <location>
        <begin position="350"/>
        <end position="364"/>
    </location>
</feature>
<feature type="compositionally biased region" description="Polar residues" evidence="1">
    <location>
        <begin position="1"/>
        <end position="14"/>
    </location>
</feature>
<keyword evidence="3" id="KW-1185">Reference proteome</keyword>
<feature type="compositionally biased region" description="Low complexity" evidence="1">
    <location>
        <begin position="36"/>
        <end position="55"/>
    </location>
</feature>
<sequence>MSMQSSNSQRPRSAQQEWEDEDQEPPLSFRRPLAFSVVRPVPSSNRSTVASSSRSQYLPNPAFRPSISHPTESLLPHADPNIPTPLIAPSVPYPIPPPTSGSQGSGSKSQHRPTPVGRSSLQFSSPNHAPPPPPPPPPPFQYNNIPRSHSYEAERRASLAKRVMQASNAALVAERAVHNAESDFEKACQIVGKHAEVLAKAQEELNQVYLLWHVRIAKSREVEKEKEEVATEMAGLLVAGGGQSHSGVEAQSHAEATTKASGAGATGESRNDKGKGKEKETEASKENSEPSQRSQPRRSQRAQSSEGAGIVVGDGDQVANPSTAALLTPQPPTTTRKRTRASLAAAEVNAPSAATGTSAATSSALGQQVGSEETNVEQSESVAQLGRGKRRKQTT</sequence>
<reference evidence="2" key="1">
    <citation type="submission" date="2016-04" db="EMBL/GenBank/DDBJ databases">
        <authorList>
            <person name="Nguyen H.D."/>
            <person name="Samba Siva P."/>
            <person name="Cullis J."/>
            <person name="Levesque C.A."/>
            <person name="Hambleton S."/>
        </authorList>
    </citation>
    <scope>NUCLEOTIDE SEQUENCE</scope>
    <source>
        <strain evidence="2">DAOMC 236416</strain>
    </source>
</reference>
<feature type="compositionally biased region" description="Polar residues" evidence="1">
    <location>
        <begin position="365"/>
        <end position="382"/>
    </location>
</feature>
<dbReference type="EMBL" id="LWDF02000017">
    <property type="protein sequence ID" value="KAE8260138.1"/>
    <property type="molecule type" value="Genomic_DNA"/>
</dbReference>
<dbReference type="Proteomes" id="UP000077521">
    <property type="component" value="Unassembled WGS sequence"/>
</dbReference>
<evidence type="ECO:0000313" key="3">
    <source>
        <dbReference type="Proteomes" id="UP000077521"/>
    </source>
</evidence>
<feature type="compositionally biased region" description="Pro residues" evidence="1">
    <location>
        <begin position="128"/>
        <end position="140"/>
    </location>
</feature>
<evidence type="ECO:0000313" key="2">
    <source>
        <dbReference type="EMBL" id="KAE8260138.1"/>
    </source>
</evidence>
<evidence type="ECO:0000256" key="1">
    <source>
        <dbReference type="SAM" id="MobiDB-lite"/>
    </source>
</evidence>
<organism evidence="2 3">
    <name type="scientific">Tilletia indica</name>
    <dbReference type="NCBI Taxonomy" id="43049"/>
    <lineage>
        <taxon>Eukaryota</taxon>
        <taxon>Fungi</taxon>
        <taxon>Dikarya</taxon>
        <taxon>Basidiomycota</taxon>
        <taxon>Ustilaginomycotina</taxon>
        <taxon>Exobasidiomycetes</taxon>
        <taxon>Tilletiales</taxon>
        <taxon>Tilletiaceae</taxon>
        <taxon>Tilletia</taxon>
    </lineage>
</organism>
<reference evidence="2" key="2">
    <citation type="journal article" date="2019" name="IMA Fungus">
        <title>Genome sequencing and comparison of five Tilletia species to identify candidate genes for the detection of regulated species infecting wheat.</title>
        <authorList>
            <person name="Nguyen H.D.T."/>
            <person name="Sultana T."/>
            <person name="Kesanakurti P."/>
            <person name="Hambleton S."/>
        </authorList>
    </citation>
    <scope>NUCLEOTIDE SEQUENCE</scope>
    <source>
        <strain evidence="2">DAOMC 236416</strain>
    </source>
</reference>
<feature type="region of interest" description="Disordered" evidence="1">
    <location>
        <begin position="1"/>
        <end position="156"/>
    </location>
</feature>
<proteinExistence type="predicted"/>
<feature type="region of interest" description="Disordered" evidence="1">
    <location>
        <begin position="240"/>
        <end position="395"/>
    </location>
</feature>
<feature type="compositionally biased region" description="Low complexity" evidence="1">
    <location>
        <begin position="254"/>
        <end position="268"/>
    </location>
</feature>
<accession>A0A177TKL5</accession>
<comment type="caution">
    <text evidence="2">The sequence shown here is derived from an EMBL/GenBank/DDBJ whole genome shotgun (WGS) entry which is preliminary data.</text>
</comment>